<dbReference type="AlphaFoldDB" id="A0A371R146"/>
<dbReference type="Proteomes" id="UP000256877">
    <property type="component" value="Unassembled WGS sequence"/>
</dbReference>
<evidence type="ECO:0000313" key="2">
    <source>
        <dbReference type="EMBL" id="HII48162.1"/>
    </source>
</evidence>
<dbReference type="GeneID" id="1465299"/>
<dbReference type="EMBL" id="DUJP01000038">
    <property type="protein sequence ID" value="HII48162.1"/>
    <property type="molecule type" value="Genomic_DNA"/>
</dbReference>
<reference evidence="5 6" key="1">
    <citation type="submission" date="2017-07" db="EMBL/GenBank/DDBJ databases">
        <title>Draft genome sequence of aerobic hyperthermophilic archaea, Pyrobaculum aerophilum YKB31 and YKB32.</title>
        <authorList>
            <person name="Mochizuki T."/>
            <person name="Berliner A.J."/>
            <person name="Yoshida-Takashima Y."/>
            <person name="Takaki Y."/>
            <person name="Nunoura T."/>
            <person name="Takai K."/>
        </authorList>
    </citation>
    <scope>NUCLEOTIDE SEQUENCE [LARGE SCALE GENOMIC DNA]</scope>
    <source>
        <strain evidence="4 6">YKB31</strain>
        <strain evidence="3 5">YKB32</strain>
    </source>
</reference>
<dbReference type="Proteomes" id="UP000651120">
    <property type="component" value="Unassembled WGS sequence"/>
</dbReference>
<name>A0A371R146_9CREN</name>
<proteinExistence type="predicted"/>
<organism evidence="4 6">
    <name type="scientific">Pyrobaculum aerophilum</name>
    <dbReference type="NCBI Taxonomy" id="13773"/>
    <lineage>
        <taxon>Archaea</taxon>
        <taxon>Thermoproteota</taxon>
        <taxon>Thermoprotei</taxon>
        <taxon>Thermoproteales</taxon>
        <taxon>Thermoproteaceae</taxon>
        <taxon>Pyrobaculum</taxon>
    </lineage>
</organism>
<comment type="caution">
    <text evidence="4">The sequence shown here is derived from an EMBL/GenBank/DDBJ whole genome shotgun (WGS) entry which is preliminary data.</text>
</comment>
<evidence type="ECO:0000313" key="3">
    <source>
        <dbReference type="EMBL" id="RFA95985.1"/>
    </source>
</evidence>
<evidence type="ECO:0000313" key="5">
    <source>
        <dbReference type="Proteomes" id="UP000256877"/>
    </source>
</evidence>
<dbReference type="Proteomes" id="UP000257123">
    <property type="component" value="Unassembled WGS sequence"/>
</dbReference>
<protein>
    <submittedName>
        <fullName evidence="4">Uncharacterized protein</fullName>
    </submittedName>
</protein>
<feature type="coiled-coil region" evidence="1">
    <location>
        <begin position="10"/>
        <end position="118"/>
    </location>
</feature>
<reference evidence="2" key="2">
    <citation type="journal article" date="2020" name="bioRxiv">
        <title>A rank-normalized archaeal taxonomy based on genome phylogeny resolves widespread incomplete and uneven classifications.</title>
        <authorList>
            <person name="Rinke C."/>
            <person name="Chuvochina M."/>
            <person name="Mussig A.J."/>
            <person name="Chaumeil P.-A."/>
            <person name="Waite D.W."/>
            <person name="Whitman W.B."/>
            <person name="Parks D.H."/>
            <person name="Hugenholtz P."/>
        </authorList>
    </citation>
    <scope>NUCLEOTIDE SEQUENCE</scope>
    <source>
        <strain evidence="2">UBA8839</strain>
    </source>
</reference>
<dbReference type="OMA" id="IMKHTWE"/>
<accession>A0A371R146</accession>
<evidence type="ECO:0000256" key="1">
    <source>
        <dbReference type="SAM" id="Coils"/>
    </source>
</evidence>
<evidence type="ECO:0000313" key="4">
    <source>
        <dbReference type="EMBL" id="RFA97190.1"/>
    </source>
</evidence>
<keyword evidence="1" id="KW-0175">Coiled coil</keyword>
<gene>
    <name evidence="4" type="ORF">CGL51_03955</name>
    <name evidence="3" type="ORF">CGL52_11850</name>
    <name evidence="2" type="ORF">HA333_12200</name>
</gene>
<dbReference type="RefSeq" id="WP_011007542.1">
    <property type="nucleotide sequence ID" value="NZ_DAIOPL010000004.1"/>
</dbReference>
<dbReference type="OrthoDB" id="26134at2157"/>
<evidence type="ECO:0000313" key="6">
    <source>
        <dbReference type="Proteomes" id="UP000257123"/>
    </source>
</evidence>
<dbReference type="EMBL" id="NMUF01000046">
    <property type="protein sequence ID" value="RFA95985.1"/>
    <property type="molecule type" value="Genomic_DNA"/>
</dbReference>
<dbReference type="EMBL" id="NMUE01000008">
    <property type="protein sequence ID" value="RFA97190.1"/>
    <property type="molecule type" value="Genomic_DNA"/>
</dbReference>
<sequence>MSLDVAYLALGELEKILGQYEERLKGIEDAWKAFTESAIKAKSNWDADIPRIKIRLEQLKNVVESLKKEHEVLMAKRELGLISDKDYEGLSAELQKKIAEYQEKLDALSQKVAEIEVRVTYLWARALSKEYLAKFDLVELEKRIEDAKAAGKIDDETYAKMRHEIEIMKHTWELLNVLSPADKV</sequence>